<feature type="domain" description="Ig-like" evidence="13">
    <location>
        <begin position="418"/>
        <end position="515"/>
    </location>
</feature>
<keyword evidence="4" id="KW-0677">Repeat</keyword>
<sequence length="865" mass="94582">MQPLRTLGLLLLMILLCDADSLCTDIITLDPPAVIGERGEFVEVNCSSTEVDHVGMYWRKSNSSSEDSEDEKSFIAEFLQLSDWNLTAECIVMLNDSFKCSKELEITIYNKLSVSMYPTKYVPGWEEGVFYELQCEIFEVAPVQNLVVKWYKDKNIIKTDTFTNTTKRPVDESSSLIVSISREDDGAQFWCEAFLDFGPNGIKTLVKSEVHNVSVFYAPELKGDKKGQYHFLEEGDGITMDCEAEGNPPPVFNWTGDGVYLPEKTSNLALSGVNNTMIYNCTAYNLLGSVTKWFKVEVIKPAAAPETISEVSATTVPETTTPTYTTPLTPGCPLTLTPPEVVVRYGDPISVNCSTSDPDAFIMGWEAIVGGTGVKPPPTVTWKVGKLREWAIRPTCFLTDKNNEQCVVTPVITVYKTPDTVSVSAEVPGPVVEGKDFLLTCNVINVAPVQNLTIKWYQGDKIVNTKTFNATTVTPVNVSSNLSVSAKREYNGLAYTCKAELHLGPAGPEPIPSVTSLPFIADVRYPPVIKERSSKVEVNPGENVTFPCSAEGNPPPMIHWNYSPAGNVKETTGGRHRDISITEATSTNAGVYICNATNDMGSVTKSVTVIVIKTPDTVSVSAEVPGPVVEGKDFLLTCKVINVAPVQNLTIKWYQVNKIVKTQTFHDTTVTPLNVSSNLSVSAKREYNGLAYTCKAELHIGPAGPELLPTSTSLPFIADVRYPPVIKEKSSNVEVNPGENVTFSCSAEGNPPPMIHWNYSPAVNVKETTGGRHKIISITEATSTNTGDYICNATNDMGSVTKSFTVIVLSKTSSGPSWLWILIILCVALLLLIIIMIIFHNRRRKNGQYSFVSTDDIQMTGKPVA</sequence>
<dbReference type="Pfam" id="PF13927">
    <property type="entry name" value="Ig_3"/>
    <property type="match status" value="2"/>
</dbReference>
<dbReference type="SUPFAM" id="SSF48726">
    <property type="entry name" value="Immunoglobulin"/>
    <property type="match status" value="7"/>
</dbReference>
<accession>A0AAV1GSC3</accession>
<comment type="subcellular location">
    <subcellularLocation>
        <location evidence="1">Membrane</location>
        <topology evidence="1">Single-pass type I membrane protein</topology>
    </subcellularLocation>
</comment>
<dbReference type="PANTHER" id="PTHR13771">
    <property type="entry name" value="INTERCELLULAR ADHESION MOLECULE"/>
    <property type="match status" value="1"/>
</dbReference>
<name>A0AAV1GSC3_XYRNO</name>
<keyword evidence="9" id="KW-0325">Glycoprotein</keyword>
<feature type="chain" id="PRO_5043572684" evidence="12">
    <location>
        <begin position="20"/>
        <end position="865"/>
    </location>
</feature>
<proteinExistence type="predicted"/>
<keyword evidence="8" id="KW-1015">Disulfide bond</keyword>
<dbReference type="InterPro" id="IPR003987">
    <property type="entry name" value="ICAM_VCAM_N"/>
</dbReference>
<dbReference type="AlphaFoldDB" id="A0AAV1GSC3"/>
<organism evidence="14 15">
    <name type="scientific">Xyrichtys novacula</name>
    <name type="common">Pearly razorfish</name>
    <name type="synonym">Hemipteronotus novacula</name>
    <dbReference type="NCBI Taxonomy" id="13765"/>
    <lineage>
        <taxon>Eukaryota</taxon>
        <taxon>Metazoa</taxon>
        <taxon>Chordata</taxon>
        <taxon>Craniata</taxon>
        <taxon>Vertebrata</taxon>
        <taxon>Euteleostomi</taxon>
        <taxon>Actinopterygii</taxon>
        <taxon>Neopterygii</taxon>
        <taxon>Teleostei</taxon>
        <taxon>Neoteleostei</taxon>
        <taxon>Acanthomorphata</taxon>
        <taxon>Eupercaria</taxon>
        <taxon>Labriformes</taxon>
        <taxon>Labridae</taxon>
        <taxon>Xyrichtys</taxon>
    </lineage>
</organism>
<dbReference type="Gene3D" id="2.60.40.10">
    <property type="entry name" value="Immunoglobulins"/>
    <property type="match status" value="8"/>
</dbReference>
<keyword evidence="3 12" id="KW-0732">Signal</keyword>
<dbReference type="InterPro" id="IPR013783">
    <property type="entry name" value="Ig-like_fold"/>
</dbReference>
<keyword evidence="2 11" id="KW-0812">Transmembrane</keyword>
<dbReference type="SMART" id="SM00409">
    <property type="entry name" value="IG"/>
    <property type="match status" value="6"/>
</dbReference>
<evidence type="ECO:0000259" key="13">
    <source>
        <dbReference type="PROSITE" id="PS50835"/>
    </source>
</evidence>
<evidence type="ECO:0000256" key="5">
    <source>
        <dbReference type="ARBA" id="ARBA00022889"/>
    </source>
</evidence>
<dbReference type="EMBL" id="OY660879">
    <property type="protein sequence ID" value="CAJ1075293.1"/>
    <property type="molecule type" value="Genomic_DNA"/>
</dbReference>
<dbReference type="InterPro" id="IPR047012">
    <property type="entry name" value="ICAM_VCAM"/>
</dbReference>
<evidence type="ECO:0000256" key="8">
    <source>
        <dbReference type="ARBA" id="ARBA00023157"/>
    </source>
</evidence>
<dbReference type="InterPro" id="IPR007110">
    <property type="entry name" value="Ig-like_dom"/>
</dbReference>
<evidence type="ECO:0000313" key="14">
    <source>
        <dbReference type="EMBL" id="CAJ1075293.1"/>
    </source>
</evidence>
<feature type="domain" description="Ig-like" evidence="13">
    <location>
        <begin position="723"/>
        <end position="807"/>
    </location>
</feature>
<evidence type="ECO:0000256" key="9">
    <source>
        <dbReference type="ARBA" id="ARBA00023180"/>
    </source>
</evidence>
<feature type="transmembrane region" description="Helical" evidence="11">
    <location>
        <begin position="818"/>
        <end position="839"/>
    </location>
</feature>
<evidence type="ECO:0000256" key="4">
    <source>
        <dbReference type="ARBA" id="ARBA00022737"/>
    </source>
</evidence>
<dbReference type="PANTHER" id="PTHR13771:SF9">
    <property type="entry name" value="INTERCELLULAR ADHESION MOLECULE 5"/>
    <property type="match status" value="1"/>
</dbReference>
<evidence type="ECO:0000256" key="6">
    <source>
        <dbReference type="ARBA" id="ARBA00022989"/>
    </source>
</evidence>
<evidence type="ECO:0000256" key="1">
    <source>
        <dbReference type="ARBA" id="ARBA00004479"/>
    </source>
</evidence>
<feature type="domain" description="Ig-like" evidence="13">
    <location>
        <begin position="118"/>
        <end position="193"/>
    </location>
</feature>
<dbReference type="GO" id="GO:0005178">
    <property type="term" value="F:integrin binding"/>
    <property type="evidence" value="ECO:0007669"/>
    <property type="project" value="InterPro"/>
</dbReference>
<keyword evidence="10" id="KW-0393">Immunoglobulin domain</keyword>
<dbReference type="GO" id="GO:0098609">
    <property type="term" value="P:cell-cell adhesion"/>
    <property type="evidence" value="ECO:0007669"/>
    <property type="project" value="InterPro"/>
</dbReference>
<dbReference type="InterPro" id="IPR036179">
    <property type="entry name" value="Ig-like_dom_sf"/>
</dbReference>
<gene>
    <name evidence="14" type="ORF">XNOV1_A005746</name>
</gene>
<evidence type="ECO:0000256" key="2">
    <source>
        <dbReference type="ARBA" id="ARBA00022692"/>
    </source>
</evidence>
<feature type="signal peptide" evidence="12">
    <location>
        <begin position="1"/>
        <end position="19"/>
    </location>
</feature>
<evidence type="ECO:0000256" key="10">
    <source>
        <dbReference type="ARBA" id="ARBA00023319"/>
    </source>
</evidence>
<evidence type="ECO:0000313" key="15">
    <source>
        <dbReference type="Proteomes" id="UP001178508"/>
    </source>
</evidence>
<evidence type="ECO:0000256" key="3">
    <source>
        <dbReference type="ARBA" id="ARBA00022729"/>
    </source>
</evidence>
<dbReference type="InterPro" id="IPR003598">
    <property type="entry name" value="Ig_sub2"/>
</dbReference>
<dbReference type="Proteomes" id="UP001178508">
    <property type="component" value="Chromosome 16"/>
</dbReference>
<keyword evidence="5" id="KW-0130">Cell adhesion</keyword>
<dbReference type="GO" id="GO:0016020">
    <property type="term" value="C:membrane"/>
    <property type="evidence" value="ECO:0007669"/>
    <property type="project" value="UniProtKB-SubCell"/>
</dbReference>
<feature type="domain" description="Ig-like" evidence="13">
    <location>
        <begin position="615"/>
        <end position="697"/>
    </location>
</feature>
<dbReference type="PROSITE" id="PS50835">
    <property type="entry name" value="IG_LIKE"/>
    <property type="match status" value="6"/>
</dbReference>
<keyword evidence="6 11" id="KW-1133">Transmembrane helix</keyword>
<dbReference type="InterPro" id="IPR003599">
    <property type="entry name" value="Ig_sub"/>
</dbReference>
<dbReference type="SMART" id="SM00408">
    <property type="entry name" value="IGc2"/>
    <property type="match status" value="5"/>
</dbReference>
<feature type="domain" description="Ig-like" evidence="13">
    <location>
        <begin position="219"/>
        <end position="291"/>
    </location>
</feature>
<keyword evidence="15" id="KW-1185">Reference proteome</keyword>
<keyword evidence="7 11" id="KW-0472">Membrane</keyword>
<dbReference type="FunFam" id="2.60.40.10:FF:000032">
    <property type="entry name" value="palladin isoform X1"/>
    <property type="match status" value="1"/>
</dbReference>
<evidence type="ECO:0000256" key="12">
    <source>
        <dbReference type="SAM" id="SignalP"/>
    </source>
</evidence>
<reference evidence="14" key="1">
    <citation type="submission" date="2023-08" db="EMBL/GenBank/DDBJ databases">
        <authorList>
            <person name="Alioto T."/>
            <person name="Alioto T."/>
            <person name="Gomez Garrido J."/>
        </authorList>
    </citation>
    <scope>NUCLEOTIDE SEQUENCE</scope>
</reference>
<evidence type="ECO:0000256" key="11">
    <source>
        <dbReference type="SAM" id="Phobius"/>
    </source>
</evidence>
<protein>
    <submittedName>
        <fullName evidence="14">Intercellular adhesion molecule 5</fullName>
    </submittedName>
</protein>
<evidence type="ECO:0000256" key="7">
    <source>
        <dbReference type="ARBA" id="ARBA00023136"/>
    </source>
</evidence>
<feature type="domain" description="Ig-like" evidence="13">
    <location>
        <begin position="526"/>
        <end position="608"/>
    </location>
</feature>
<dbReference type="PRINTS" id="PR01472">
    <property type="entry name" value="ICAMVCAM1"/>
</dbReference>